<feature type="region of interest" description="Disordered" evidence="1">
    <location>
        <begin position="1"/>
        <end position="28"/>
    </location>
</feature>
<dbReference type="EMBL" id="HBUE01190722">
    <property type="protein sequence ID" value="CAG6525064.1"/>
    <property type="molecule type" value="Transcribed_RNA"/>
</dbReference>
<dbReference type="EMBL" id="HBUE01296617">
    <property type="protein sequence ID" value="CAG6576754.1"/>
    <property type="molecule type" value="Transcribed_RNA"/>
</dbReference>
<protein>
    <submittedName>
        <fullName evidence="2">(northern house mosquito) hypothetical protein</fullName>
    </submittedName>
</protein>
<evidence type="ECO:0000313" key="2">
    <source>
        <dbReference type="EMBL" id="CAG6576754.1"/>
    </source>
</evidence>
<dbReference type="EMBL" id="HBUE01296614">
    <property type="protein sequence ID" value="CAG6576752.1"/>
    <property type="molecule type" value="Transcribed_RNA"/>
</dbReference>
<accession>A0A8D8JQK5</accession>
<dbReference type="EMBL" id="HBUE01296616">
    <property type="protein sequence ID" value="CAG6576753.1"/>
    <property type="molecule type" value="Transcribed_RNA"/>
</dbReference>
<feature type="compositionally biased region" description="Basic and acidic residues" evidence="1">
    <location>
        <begin position="102"/>
        <end position="114"/>
    </location>
</feature>
<proteinExistence type="predicted"/>
<feature type="region of interest" description="Disordered" evidence="1">
    <location>
        <begin position="85"/>
        <end position="114"/>
    </location>
</feature>
<evidence type="ECO:0000256" key="1">
    <source>
        <dbReference type="SAM" id="MobiDB-lite"/>
    </source>
</evidence>
<organism evidence="2">
    <name type="scientific">Culex pipiens</name>
    <name type="common">House mosquito</name>
    <dbReference type="NCBI Taxonomy" id="7175"/>
    <lineage>
        <taxon>Eukaryota</taxon>
        <taxon>Metazoa</taxon>
        <taxon>Ecdysozoa</taxon>
        <taxon>Arthropoda</taxon>
        <taxon>Hexapoda</taxon>
        <taxon>Insecta</taxon>
        <taxon>Pterygota</taxon>
        <taxon>Neoptera</taxon>
        <taxon>Endopterygota</taxon>
        <taxon>Diptera</taxon>
        <taxon>Nematocera</taxon>
        <taxon>Culicoidea</taxon>
        <taxon>Culicidae</taxon>
        <taxon>Culicinae</taxon>
        <taxon>Culicini</taxon>
        <taxon>Culex</taxon>
        <taxon>Culex</taxon>
    </lineage>
</organism>
<reference evidence="2" key="1">
    <citation type="submission" date="2021-05" db="EMBL/GenBank/DDBJ databases">
        <authorList>
            <person name="Alioto T."/>
            <person name="Alioto T."/>
            <person name="Gomez Garrido J."/>
        </authorList>
    </citation>
    <scope>NUCLEOTIDE SEQUENCE</scope>
</reference>
<feature type="compositionally biased region" description="Low complexity" evidence="1">
    <location>
        <begin position="7"/>
        <end position="16"/>
    </location>
</feature>
<dbReference type="EMBL" id="HBUE01190720">
    <property type="protein sequence ID" value="CAG6525063.1"/>
    <property type="molecule type" value="Transcribed_RNA"/>
</dbReference>
<name>A0A8D8JQK5_CULPI</name>
<dbReference type="AlphaFoldDB" id="A0A8D8JQK5"/>
<sequence length="114" mass="13052">MRHRPCSSSSTVGSSTNQVRPQHEHHSNPAVVTDFNHLLPPNMSFLDVALQTKEFQYLWFIKLVETQGLKAANMLADILRQVPTLASTQHQHQQQQPQLSCTERRRPDRCPRGL</sequence>
<feature type="compositionally biased region" description="Low complexity" evidence="1">
    <location>
        <begin position="89"/>
        <end position="98"/>
    </location>
</feature>
<dbReference type="EMBL" id="HBUE01190723">
    <property type="protein sequence ID" value="CAG6525065.1"/>
    <property type="molecule type" value="Transcribed_RNA"/>
</dbReference>